<evidence type="ECO:0000313" key="5">
    <source>
        <dbReference type="Proteomes" id="UP000617951"/>
    </source>
</evidence>
<dbReference type="Gene3D" id="2.60.40.1140">
    <property type="entry name" value="Collagen-binding surface protein Cna, B-type domain"/>
    <property type="match status" value="1"/>
</dbReference>
<proteinExistence type="predicted"/>
<gene>
    <name evidence="4" type="ORF">H8693_03140</name>
</gene>
<keyword evidence="1" id="KW-0812">Transmembrane</keyword>
<dbReference type="InterPro" id="IPR008454">
    <property type="entry name" value="Collagen-bd_Cna-like_B-typ_dom"/>
</dbReference>
<evidence type="ECO:0000259" key="3">
    <source>
        <dbReference type="Pfam" id="PF05738"/>
    </source>
</evidence>
<dbReference type="PROSITE" id="PS51257">
    <property type="entry name" value="PROKAR_LIPOPROTEIN"/>
    <property type="match status" value="1"/>
</dbReference>
<evidence type="ECO:0000256" key="2">
    <source>
        <dbReference type="SAM" id="SignalP"/>
    </source>
</evidence>
<dbReference type="Pfam" id="PF05738">
    <property type="entry name" value="Cna_B"/>
    <property type="match status" value="1"/>
</dbReference>
<protein>
    <submittedName>
        <fullName evidence="4">Cna B-type domain-containing protein</fullName>
    </submittedName>
</protein>
<dbReference type="AlphaFoldDB" id="A0A926DIY2"/>
<feature type="domain" description="CNA-B" evidence="3">
    <location>
        <begin position="185"/>
        <end position="264"/>
    </location>
</feature>
<organism evidence="4 5">
    <name type="scientific">Guopingia tenuis</name>
    <dbReference type="NCBI Taxonomy" id="2763656"/>
    <lineage>
        <taxon>Bacteria</taxon>
        <taxon>Bacillati</taxon>
        <taxon>Bacillota</taxon>
        <taxon>Clostridia</taxon>
        <taxon>Christensenellales</taxon>
        <taxon>Christensenellaceae</taxon>
        <taxon>Guopingia</taxon>
    </lineage>
</organism>
<evidence type="ECO:0000313" key="4">
    <source>
        <dbReference type="EMBL" id="MBC8537930.1"/>
    </source>
</evidence>
<dbReference type="Gene3D" id="2.60.40.10">
    <property type="entry name" value="Immunoglobulins"/>
    <property type="match status" value="1"/>
</dbReference>
<comment type="caution">
    <text evidence="4">The sequence shown here is derived from an EMBL/GenBank/DDBJ whole genome shotgun (WGS) entry which is preliminary data.</text>
</comment>
<dbReference type="RefSeq" id="WP_249279751.1">
    <property type="nucleotide sequence ID" value="NZ_JACRSS010000001.1"/>
</dbReference>
<keyword evidence="2" id="KW-0732">Signal</keyword>
<evidence type="ECO:0000256" key="1">
    <source>
        <dbReference type="SAM" id="Phobius"/>
    </source>
</evidence>
<feature type="transmembrane region" description="Helical" evidence="1">
    <location>
        <begin position="279"/>
        <end position="298"/>
    </location>
</feature>
<keyword evidence="1" id="KW-1133">Transmembrane helix</keyword>
<feature type="signal peptide" evidence="2">
    <location>
        <begin position="1"/>
        <end position="29"/>
    </location>
</feature>
<feature type="chain" id="PRO_5037717061" evidence="2">
    <location>
        <begin position="30"/>
        <end position="310"/>
    </location>
</feature>
<dbReference type="CDD" id="cd00222">
    <property type="entry name" value="CollagenBindB"/>
    <property type="match status" value="1"/>
</dbReference>
<reference evidence="4" key="1">
    <citation type="submission" date="2020-08" db="EMBL/GenBank/DDBJ databases">
        <title>Genome public.</title>
        <authorList>
            <person name="Liu C."/>
            <person name="Sun Q."/>
        </authorList>
    </citation>
    <scope>NUCLEOTIDE SEQUENCE</scope>
    <source>
        <strain evidence="4">NSJ-63</strain>
    </source>
</reference>
<keyword evidence="5" id="KW-1185">Reference proteome</keyword>
<sequence>MRAKKSWRSITAILFFLLACVSCLTAAFAYENIDPEKNASLRIYFGKEGKGYENSMFCIYRVADVTETGGYRLTGDFKEYPVVLEGLTSSEWRALAQTLDSYAARDGLTPLQNVKTDEEGWTEFSGLIPGLYLVKGEPHEEGGYIHTPEPLLACLPGLTEDAWDYDVEVSCKFDSISPGTVSRRVLKIWKDDGNEAKRPEEISVQLLENGKVVDTVVLNKENHWEHTWENLDGSSQWQVAEYKTPEGYTVSVAREGTTFLMTNTYPPDTPPKIPQTGMLWWPVPLLVCGGLLFVVLGCRMRRRNREENDK</sequence>
<accession>A0A926DIY2</accession>
<keyword evidence="1" id="KW-0472">Membrane</keyword>
<dbReference type="SUPFAM" id="SSF49478">
    <property type="entry name" value="Cna protein B-type domain"/>
    <property type="match status" value="1"/>
</dbReference>
<dbReference type="EMBL" id="JACRSS010000001">
    <property type="protein sequence ID" value="MBC8537930.1"/>
    <property type="molecule type" value="Genomic_DNA"/>
</dbReference>
<name>A0A926DIY2_9FIRM</name>
<dbReference type="InterPro" id="IPR013783">
    <property type="entry name" value="Ig-like_fold"/>
</dbReference>
<dbReference type="Proteomes" id="UP000617951">
    <property type="component" value="Unassembled WGS sequence"/>
</dbReference>